<keyword evidence="2" id="KW-0813">Transport</keyword>
<dbReference type="EMBL" id="NPCC01000006">
    <property type="protein sequence ID" value="PAE89785.1"/>
    <property type="molecule type" value="Genomic_DNA"/>
</dbReference>
<evidence type="ECO:0000256" key="2">
    <source>
        <dbReference type="ARBA" id="ARBA00022448"/>
    </source>
</evidence>
<feature type="domain" description="Major facilitator superfamily (MFS) profile" evidence="7">
    <location>
        <begin position="20"/>
        <end position="413"/>
    </location>
</feature>
<evidence type="ECO:0000259" key="7">
    <source>
        <dbReference type="PROSITE" id="PS50850"/>
    </source>
</evidence>
<feature type="transmembrane region" description="Helical" evidence="6">
    <location>
        <begin position="21"/>
        <end position="43"/>
    </location>
</feature>
<comment type="subcellular location">
    <subcellularLocation>
        <location evidence="1">Cell membrane</location>
        <topology evidence="1">Multi-pass membrane protein</topology>
    </subcellularLocation>
</comment>
<feature type="transmembrane region" description="Helical" evidence="6">
    <location>
        <begin position="117"/>
        <end position="137"/>
    </location>
</feature>
<dbReference type="PANTHER" id="PTHR23506:SF23">
    <property type="entry name" value="GH10249P"/>
    <property type="match status" value="1"/>
</dbReference>
<evidence type="ECO:0000313" key="8">
    <source>
        <dbReference type="EMBL" id="PAE89785.1"/>
    </source>
</evidence>
<dbReference type="InterPro" id="IPR020846">
    <property type="entry name" value="MFS_dom"/>
</dbReference>
<dbReference type="Gene3D" id="1.20.1250.20">
    <property type="entry name" value="MFS general substrate transporter like domains"/>
    <property type="match status" value="1"/>
</dbReference>
<dbReference type="GO" id="GO:0005886">
    <property type="term" value="C:plasma membrane"/>
    <property type="evidence" value="ECO:0007669"/>
    <property type="project" value="UniProtKB-SubCell"/>
</dbReference>
<keyword evidence="5 6" id="KW-0472">Membrane</keyword>
<reference evidence="8 9" key="1">
    <citation type="submission" date="2017-07" db="EMBL/GenBank/DDBJ databases">
        <title>Isolation and whole genome analysis of endospore-forming bacteria from heroin.</title>
        <authorList>
            <person name="Kalinowski J."/>
            <person name="Ahrens B."/>
            <person name="Al-Dilaimi A."/>
            <person name="Winkler A."/>
            <person name="Wibberg D."/>
            <person name="Schleenbecker U."/>
            <person name="Ruckert C."/>
            <person name="Wolfel R."/>
            <person name="Grass G."/>
        </authorList>
    </citation>
    <scope>NUCLEOTIDE SEQUENCE [LARGE SCALE GENOMIC DNA]</scope>
    <source>
        <strain evidence="8 9">7539</strain>
    </source>
</reference>
<dbReference type="InterPro" id="IPR011701">
    <property type="entry name" value="MFS"/>
</dbReference>
<comment type="caution">
    <text evidence="8">The sequence shown here is derived from an EMBL/GenBank/DDBJ whole genome shotgun (WGS) entry which is preliminary data.</text>
</comment>
<proteinExistence type="predicted"/>
<dbReference type="Proteomes" id="UP000216207">
    <property type="component" value="Unassembled WGS sequence"/>
</dbReference>
<name>A0A268P3A1_SHOCL</name>
<dbReference type="PANTHER" id="PTHR23506">
    <property type="entry name" value="GH10249P"/>
    <property type="match status" value="1"/>
</dbReference>
<evidence type="ECO:0000256" key="4">
    <source>
        <dbReference type="ARBA" id="ARBA00022989"/>
    </source>
</evidence>
<evidence type="ECO:0000256" key="5">
    <source>
        <dbReference type="ARBA" id="ARBA00023136"/>
    </source>
</evidence>
<dbReference type="RefSeq" id="WP_095326269.1">
    <property type="nucleotide sequence ID" value="NZ_NPCC01000006.1"/>
</dbReference>
<feature type="transmembrane region" description="Helical" evidence="6">
    <location>
        <begin position="88"/>
        <end position="105"/>
    </location>
</feature>
<dbReference type="SUPFAM" id="SSF103473">
    <property type="entry name" value="MFS general substrate transporter"/>
    <property type="match status" value="1"/>
</dbReference>
<feature type="transmembrane region" description="Helical" evidence="6">
    <location>
        <begin position="299"/>
        <end position="318"/>
    </location>
</feature>
<evidence type="ECO:0000256" key="3">
    <source>
        <dbReference type="ARBA" id="ARBA00022692"/>
    </source>
</evidence>
<feature type="transmembrane region" description="Helical" evidence="6">
    <location>
        <begin position="387"/>
        <end position="407"/>
    </location>
</feature>
<evidence type="ECO:0000313" key="9">
    <source>
        <dbReference type="Proteomes" id="UP000216207"/>
    </source>
</evidence>
<feature type="transmembrane region" description="Helical" evidence="6">
    <location>
        <begin position="259"/>
        <end position="279"/>
    </location>
</feature>
<feature type="transmembrane region" description="Helical" evidence="6">
    <location>
        <begin position="216"/>
        <end position="239"/>
    </location>
</feature>
<evidence type="ECO:0000256" key="1">
    <source>
        <dbReference type="ARBA" id="ARBA00004651"/>
    </source>
</evidence>
<feature type="transmembrane region" description="Helical" evidence="6">
    <location>
        <begin position="174"/>
        <end position="195"/>
    </location>
</feature>
<feature type="transmembrane region" description="Helical" evidence="6">
    <location>
        <begin position="149"/>
        <end position="168"/>
    </location>
</feature>
<dbReference type="InterPro" id="IPR050930">
    <property type="entry name" value="MFS_Vesicular_Transporter"/>
</dbReference>
<evidence type="ECO:0000256" key="6">
    <source>
        <dbReference type="SAM" id="Phobius"/>
    </source>
</evidence>
<organism evidence="8 9">
    <name type="scientific">Shouchella clausii</name>
    <name type="common">Alkalihalobacillus clausii</name>
    <dbReference type="NCBI Taxonomy" id="79880"/>
    <lineage>
        <taxon>Bacteria</taxon>
        <taxon>Bacillati</taxon>
        <taxon>Bacillota</taxon>
        <taxon>Bacilli</taxon>
        <taxon>Bacillales</taxon>
        <taxon>Bacillaceae</taxon>
        <taxon>Shouchella</taxon>
    </lineage>
</organism>
<accession>A0A268P3A1</accession>
<protein>
    <submittedName>
        <fullName evidence="8">MFS transporter</fullName>
    </submittedName>
</protein>
<gene>
    <name evidence="8" type="ORF">CHH72_05890</name>
</gene>
<feature type="transmembrane region" description="Helical" evidence="6">
    <location>
        <begin position="324"/>
        <end position="346"/>
    </location>
</feature>
<sequence length="416" mass="45467">MQAKQEEKKGERLQASPQKKVVAIALLTAAAVLGDAMLFIVLPLYWQEFGLTALWQIGILLSVNRFVRLPISPLVGWFYSKFELRTGVQLALILATATTFSYGFFQSFATLVVARAVWGVAWALLRIGGMLAVVEFSSKDNRGQLMGTYNGLWGIGGLVGMLAGGIFVEQVSVFPVTTAFATIGTIAFVIAPFVIPKRQQPDDNKPLTHVRRAEKTLSPFTMLVFATGLTMGFVVFGLFSVTLSPLVERAMGGQQLEAFGVIIGAASIAGILQALRWAWDPFVAPFYGKMLDRRPLSYLWIYLPILGIGCLFSLFALLDSFWLLLGAVLVFQLLSTFFVTTADTLAARAAAQGNKVKVMTIQAVVVDLGAATGPLVSFFIVDTYELAPLYWLAAAFLSTLSVLWFAYSLNMRRKPT</sequence>
<dbReference type="InterPro" id="IPR036259">
    <property type="entry name" value="MFS_trans_sf"/>
</dbReference>
<dbReference type="PROSITE" id="PS50850">
    <property type="entry name" value="MFS"/>
    <property type="match status" value="1"/>
</dbReference>
<dbReference type="Pfam" id="PF07690">
    <property type="entry name" value="MFS_1"/>
    <property type="match status" value="1"/>
</dbReference>
<dbReference type="GO" id="GO:0022857">
    <property type="term" value="F:transmembrane transporter activity"/>
    <property type="evidence" value="ECO:0007669"/>
    <property type="project" value="InterPro"/>
</dbReference>
<dbReference type="AlphaFoldDB" id="A0A268P3A1"/>
<feature type="transmembrane region" description="Helical" evidence="6">
    <location>
        <begin position="358"/>
        <end position="381"/>
    </location>
</feature>
<keyword evidence="4 6" id="KW-1133">Transmembrane helix</keyword>
<keyword evidence="3 6" id="KW-0812">Transmembrane</keyword>